<comment type="cofactor">
    <cofactor evidence="1">
        <name>Fe(2+)</name>
        <dbReference type="ChEBI" id="CHEBI:29033"/>
    </cofactor>
</comment>
<dbReference type="InterPro" id="IPR044528">
    <property type="entry name" value="POD-like_MBL-fold"/>
</dbReference>
<evidence type="ECO:0000313" key="10">
    <source>
        <dbReference type="EMBL" id="QCW82171.1"/>
    </source>
</evidence>
<keyword evidence="3" id="KW-0479">Metal-binding</keyword>
<dbReference type="CDD" id="cd07724">
    <property type="entry name" value="POD-like_MBL-fold"/>
    <property type="match status" value="1"/>
</dbReference>
<evidence type="ECO:0000256" key="3">
    <source>
        <dbReference type="ARBA" id="ARBA00022723"/>
    </source>
</evidence>
<reference evidence="11" key="1">
    <citation type="journal article" date="2019" name="J. Bacteriol.">
        <title>A Mutagenic Screen Identifies a TonB-Dependent Receptor Required for the Lanthanide Metal Switch in the Type I Methanotroph 'Methylotuvimicrobium buryatense' 5GB1C.</title>
        <authorList>
            <person name="Groom J.D."/>
            <person name="Ford S.M."/>
            <person name="Pesesky M.W."/>
            <person name="Lidstrom M.E."/>
        </authorList>
    </citation>
    <scope>NUCLEOTIDE SEQUENCE [LARGE SCALE GENOMIC DNA]</scope>
    <source>
        <strain evidence="11">5GB1C</strain>
    </source>
</reference>
<comment type="similarity">
    <text evidence="2">Belongs to the metallo-beta-lactamase superfamily. Glyoxalase II family.</text>
</comment>
<dbReference type="FunFam" id="3.60.15.10:FF:000013">
    <property type="entry name" value="Persulfide dioxygenase ETHE1, mitochondrial"/>
    <property type="match status" value="1"/>
</dbReference>
<dbReference type="GO" id="GO:0046872">
    <property type="term" value="F:metal ion binding"/>
    <property type="evidence" value="ECO:0007669"/>
    <property type="project" value="UniProtKB-KW"/>
</dbReference>
<dbReference type="RefSeq" id="WP_017840014.1">
    <property type="nucleotide sequence ID" value="NZ_CP035467.1"/>
</dbReference>
<accession>A0A4P9UPL1</accession>
<dbReference type="Gene3D" id="3.60.15.10">
    <property type="entry name" value="Ribonuclease Z/Hydroxyacylglutathione hydrolase-like"/>
    <property type="match status" value="1"/>
</dbReference>
<evidence type="ECO:0000256" key="7">
    <source>
        <dbReference type="ARBA" id="ARBA00023002"/>
    </source>
</evidence>
<evidence type="ECO:0000259" key="9">
    <source>
        <dbReference type="SMART" id="SM00849"/>
    </source>
</evidence>
<dbReference type="EMBL" id="CP035467">
    <property type="protein sequence ID" value="QCW82171.1"/>
    <property type="molecule type" value="Genomic_DNA"/>
</dbReference>
<keyword evidence="7" id="KW-0560">Oxidoreductase</keyword>
<dbReference type="Proteomes" id="UP000305881">
    <property type="component" value="Chromosome"/>
</dbReference>
<name>A0A4P9UPL1_METBY</name>
<dbReference type="InterPro" id="IPR001279">
    <property type="entry name" value="Metallo-B-lactamas"/>
</dbReference>
<evidence type="ECO:0000256" key="5">
    <source>
        <dbReference type="ARBA" id="ARBA00022964"/>
    </source>
</evidence>
<dbReference type="STRING" id="675511.GCA_000341735_01454"/>
<keyword evidence="8" id="KW-0408">Iron</keyword>
<evidence type="ECO:0000256" key="1">
    <source>
        <dbReference type="ARBA" id="ARBA00001954"/>
    </source>
</evidence>
<keyword evidence="5" id="KW-0223">Dioxygenase</keyword>
<evidence type="ECO:0000256" key="2">
    <source>
        <dbReference type="ARBA" id="ARBA00006759"/>
    </source>
</evidence>
<dbReference type="KEGG" id="mbur:EQU24_07875"/>
<gene>
    <name evidence="10" type="ORF">EQU24_07875</name>
</gene>
<protein>
    <submittedName>
        <fullName evidence="10">MBL fold metallo-hydrolase</fullName>
    </submittedName>
</protein>
<dbReference type="SUPFAM" id="SSF56281">
    <property type="entry name" value="Metallo-hydrolase/oxidoreductase"/>
    <property type="match status" value="1"/>
</dbReference>
<dbReference type="PANTHER" id="PTHR43084">
    <property type="entry name" value="PERSULFIDE DIOXYGENASE ETHE1"/>
    <property type="match status" value="1"/>
</dbReference>
<keyword evidence="11" id="KW-1185">Reference proteome</keyword>
<dbReference type="GO" id="GO:0070813">
    <property type="term" value="P:hydrogen sulfide metabolic process"/>
    <property type="evidence" value="ECO:0007669"/>
    <property type="project" value="TreeGrafter"/>
</dbReference>
<dbReference type="InterPro" id="IPR051682">
    <property type="entry name" value="Mito_Persulfide_Diox"/>
</dbReference>
<dbReference type="GO" id="GO:0050313">
    <property type="term" value="F:sulfur dioxygenase activity"/>
    <property type="evidence" value="ECO:0007669"/>
    <property type="project" value="InterPro"/>
</dbReference>
<evidence type="ECO:0000256" key="4">
    <source>
        <dbReference type="ARBA" id="ARBA00022946"/>
    </source>
</evidence>
<dbReference type="GO" id="GO:0006749">
    <property type="term" value="P:glutathione metabolic process"/>
    <property type="evidence" value="ECO:0007669"/>
    <property type="project" value="InterPro"/>
</dbReference>
<evidence type="ECO:0000256" key="6">
    <source>
        <dbReference type="ARBA" id="ARBA00022990"/>
    </source>
</evidence>
<organism evidence="10 11">
    <name type="scientific">Methylotuvimicrobium buryatense</name>
    <name type="common">Methylomicrobium buryatense</name>
    <dbReference type="NCBI Taxonomy" id="95641"/>
    <lineage>
        <taxon>Bacteria</taxon>
        <taxon>Pseudomonadati</taxon>
        <taxon>Pseudomonadota</taxon>
        <taxon>Gammaproteobacteria</taxon>
        <taxon>Methylococcales</taxon>
        <taxon>Methylococcaceae</taxon>
        <taxon>Methylotuvimicrobium</taxon>
    </lineage>
</organism>
<keyword evidence="6" id="KW-0007">Acetylation</keyword>
<dbReference type="PANTHER" id="PTHR43084:SF1">
    <property type="entry name" value="PERSULFIDE DIOXYGENASE ETHE1, MITOCHONDRIAL"/>
    <property type="match status" value="1"/>
</dbReference>
<feature type="domain" description="Metallo-beta-lactamase" evidence="9">
    <location>
        <begin position="12"/>
        <end position="171"/>
    </location>
</feature>
<dbReference type="SMART" id="SM00849">
    <property type="entry name" value="Lactamase_B"/>
    <property type="match status" value="1"/>
</dbReference>
<evidence type="ECO:0000256" key="8">
    <source>
        <dbReference type="ARBA" id="ARBA00023004"/>
    </source>
</evidence>
<dbReference type="AlphaFoldDB" id="A0A4P9UPL1"/>
<dbReference type="OrthoDB" id="9784009at2"/>
<dbReference type="Pfam" id="PF00753">
    <property type="entry name" value="Lactamase_B"/>
    <property type="match status" value="1"/>
</dbReference>
<evidence type="ECO:0000313" key="11">
    <source>
        <dbReference type="Proteomes" id="UP000305881"/>
    </source>
</evidence>
<dbReference type="GO" id="GO:0016787">
    <property type="term" value="F:hydrolase activity"/>
    <property type="evidence" value="ECO:0007669"/>
    <property type="project" value="UniProtKB-KW"/>
</dbReference>
<sequence>MIFRQLFEPDTFTYSYLLGCERTRKAIIIDSVESEADMYMELLDDLDLTLINTLETHVHADHITAAGLLRDRLGSKSIVHRDAGAICADLLVTDGVELQVGDIEIKVLHTPGHTSGCVSYVIGDRVFTGDALLINGCGRTDFQEGDAGTLYDSITKKLFSLPPDTLVFPAHDYNRKTVSTIRQEIDSNARLGAGKSKAEFITIMHNLDLPYPKYIDEALPANQACGQPGRDTLIRQG</sequence>
<keyword evidence="4" id="KW-0809">Transit peptide</keyword>
<dbReference type="InterPro" id="IPR036866">
    <property type="entry name" value="RibonucZ/Hydroxyglut_hydro"/>
</dbReference>
<proteinExistence type="inferred from homology"/>